<feature type="region of interest" description="Disordered" evidence="1">
    <location>
        <begin position="623"/>
        <end position="672"/>
    </location>
</feature>
<feature type="region of interest" description="Disordered" evidence="1">
    <location>
        <begin position="305"/>
        <end position="331"/>
    </location>
</feature>
<comment type="caution">
    <text evidence="3">The sequence shown here is derived from an EMBL/GenBank/DDBJ whole genome shotgun (WGS) entry which is preliminary data.</text>
</comment>
<evidence type="ECO:0000313" key="3">
    <source>
        <dbReference type="EMBL" id="GFG31707.1"/>
    </source>
</evidence>
<dbReference type="Proteomes" id="UP000502823">
    <property type="component" value="Unassembled WGS sequence"/>
</dbReference>
<evidence type="ECO:0000256" key="1">
    <source>
        <dbReference type="SAM" id="MobiDB-lite"/>
    </source>
</evidence>
<evidence type="ECO:0000313" key="4">
    <source>
        <dbReference type="Proteomes" id="UP000502823"/>
    </source>
</evidence>
<dbReference type="SMART" id="SM00443">
    <property type="entry name" value="G_patch"/>
    <property type="match status" value="1"/>
</dbReference>
<proteinExistence type="predicted"/>
<gene>
    <name evidence="3" type="ORF">Cfor_04809</name>
</gene>
<dbReference type="PROSITE" id="PS50174">
    <property type="entry name" value="G_PATCH"/>
    <property type="match status" value="1"/>
</dbReference>
<feature type="compositionally biased region" description="Basic and acidic residues" evidence="1">
    <location>
        <begin position="394"/>
        <end position="413"/>
    </location>
</feature>
<feature type="region of interest" description="Disordered" evidence="1">
    <location>
        <begin position="372"/>
        <end position="416"/>
    </location>
</feature>
<feature type="compositionally biased region" description="Polar residues" evidence="1">
    <location>
        <begin position="658"/>
        <end position="672"/>
    </location>
</feature>
<dbReference type="EMBL" id="BLKM01007831">
    <property type="protein sequence ID" value="GFG31707.1"/>
    <property type="molecule type" value="Genomic_DNA"/>
</dbReference>
<dbReference type="GO" id="GO:0010521">
    <property type="term" value="F:telomerase inhibitor activity"/>
    <property type="evidence" value="ECO:0007669"/>
    <property type="project" value="TreeGrafter"/>
</dbReference>
<feature type="compositionally biased region" description="Basic and acidic residues" evidence="1">
    <location>
        <begin position="648"/>
        <end position="657"/>
    </location>
</feature>
<name>A0A6L2PP01_COPFO</name>
<dbReference type="PANTHER" id="PTHR23149">
    <property type="entry name" value="G PATCH DOMAIN CONTAINING PROTEIN"/>
    <property type="match status" value="1"/>
</dbReference>
<feature type="region of interest" description="Disordered" evidence="1">
    <location>
        <begin position="510"/>
        <end position="553"/>
    </location>
</feature>
<dbReference type="Pfam" id="PF01585">
    <property type="entry name" value="G-patch"/>
    <property type="match status" value="1"/>
</dbReference>
<feature type="compositionally biased region" description="Basic and acidic residues" evidence="1">
    <location>
        <begin position="309"/>
        <end position="320"/>
    </location>
</feature>
<feature type="compositionally biased region" description="Basic and acidic residues" evidence="1">
    <location>
        <begin position="510"/>
        <end position="534"/>
    </location>
</feature>
<dbReference type="InParanoid" id="A0A6L2PP01"/>
<feature type="domain" description="G-patch" evidence="2">
    <location>
        <begin position="24"/>
        <end position="70"/>
    </location>
</feature>
<dbReference type="InterPro" id="IPR000467">
    <property type="entry name" value="G_patch_dom"/>
</dbReference>
<protein>
    <recommendedName>
        <fullName evidence="2">G-patch domain-containing protein</fullName>
    </recommendedName>
</protein>
<reference evidence="4" key="1">
    <citation type="submission" date="2020-01" db="EMBL/GenBank/DDBJ databases">
        <title>Draft genome sequence of the Termite Coptotermes fromosanus.</title>
        <authorList>
            <person name="Itakura S."/>
            <person name="Yosikawa Y."/>
            <person name="Umezawa K."/>
        </authorList>
    </citation>
    <scope>NUCLEOTIDE SEQUENCE [LARGE SCALE GENOMIC DNA]</scope>
</reference>
<keyword evidence="4" id="KW-1185">Reference proteome</keyword>
<accession>A0A6L2PP01</accession>
<feature type="compositionally biased region" description="Basic residues" evidence="1">
    <location>
        <begin position="535"/>
        <end position="546"/>
    </location>
</feature>
<dbReference type="PANTHER" id="PTHR23149:SF27">
    <property type="entry name" value="PIN2_TERF1-INTERACTING TELOMERASE INHIBITOR 1"/>
    <property type="match status" value="1"/>
</dbReference>
<dbReference type="InterPro" id="IPR050656">
    <property type="entry name" value="PINX1"/>
</dbReference>
<dbReference type="OrthoDB" id="29523at2759"/>
<feature type="region of interest" description="Disordered" evidence="1">
    <location>
        <begin position="92"/>
        <end position="111"/>
    </location>
</feature>
<evidence type="ECO:0000259" key="2">
    <source>
        <dbReference type="PROSITE" id="PS50174"/>
    </source>
</evidence>
<dbReference type="GO" id="GO:0003676">
    <property type="term" value="F:nucleic acid binding"/>
    <property type="evidence" value="ECO:0007669"/>
    <property type="project" value="InterPro"/>
</dbReference>
<feature type="region of interest" description="Disordered" evidence="1">
    <location>
        <begin position="219"/>
        <end position="245"/>
    </location>
</feature>
<dbReference type="AlphaFoldDB" id="A0A6L2PP01"/>
<feature type="compositionally biased region" description="Basic and acidic residues" evidence="1">
    <location>
        <begin position="97"/>
        <end position="108"/>
    </location>
</feature>
<sequence length="724" mass="82983">MLAERRKREKWSLNPRGNFWSKDASKFGQQMLEKMGWKPGCGLGAKEQGITEHIKLAYKNDKTCIGFRERGQEWLEQQSEFESLLAELGNSHGASVSDKRDESLEHRSRQSRARVHYQKFTRGKDLTNYSDKDLACILGVKKSSDITHHNSIQESKDDMDASVGKVDTLCGVTTVNGGNMSDYFIKKKHKSLNTAPEESHAEKQKEQVGSDCTAEIVTKKKRKHKNTERSDSWGKEAKENELTLNGDSADGFKCKRKTRKMVQGATEGEYLLKKGERGDEQPDCEKNVYDLEEKGNSFIQECTTKRKQKENQDMAGKEVWQETGGSETNDSAECFNYKRQKRKLEQVAEEHLLKEEEIMKQYGRISVKESYSKKDVNTSEVENNKVKTKKKRKEKDTECTEARGKEVEADRNEITLLNGDSGSGLNCKKKKMKLREEVEVRVEDEIAEQGKKVSEFGSFVPEIYYPSKNKHEKNSFQGNNHSVGYQDAAVTVDNLVHKKELSRKLKHCRKSVDGDTEVDHSEKKDHEVLEEETRRHKSTKKKKRKHSKDEKMPDIREHELVRYNLEETEAMSCDRKNSEELTITSENSVFVNCRNNVGKEKERKGEVLNNSCMNVELECEKDGSIQEHEDTETNEQKSKTAIQNDKTQNIEDSKEARNNPQQKQDFCNSSAQNSAGANIEVTDFENINISRRNMRPSVFAQLVHPSLIRFRGSNLLKIPGYGNC</sequence>
<feature type="compositionally biased region" description="Basic and acidic residues" evidence="1">
    <location>
        <begin position="372"/>
        <end position="385"/>
    </location>
</feature>
<feature type="compositionally biased region" description="Basic and acidic residues" evidence="1">
    <location>
        <begin position="227"/>
        <end position="241"/>
    </location>
</feature>
<organism evidence="3 4">
    <name type="scientific">Coptotermes formosanus</name>
    <name type="common">Formosan subterranean termite</name>
    <dbReference type="NCBI Taxonomy" id="36987"/>
    <lineage>
        <taxon>Eukaryota</taxon>
        <taxon>Metazoa</taxon>
        <taxon>Ecdysozoa</taxon>
        <taxon>Arthropoda</taxon>
        <taxon>Hexapoda</taxon>
        <taxon>Insecta</taxon>
        <taxon>Pterygota</taxon>
        <taxon>Neoptera</taxon>
        <taxon>Polyneoptera</taxon>
        <taxon>Dictyoptera</taxon>
        <taxon>Blattodea</taxon>
        <taxon>Blattoidea</taxon>
        <taxon>Termitoidae</taxon>
        <taxon>Rhinotermitidae</taxon>
        <taxon>Coptotermes</taxon>
    </lineage>
</organism>
<dbReference type="GO" id="GO:0005730">
    <property type="term" value="C:nucleolus"/>
    <property type="evidence" value="ECO:0007669"/>
    <property type="project" value="TreeGrafter"/>
</dbReference>